<proteinExistence type="predicted"/>
<dbReference type="Proteomes" id="UP001060085">
    <property type="component" value="Linkage Group LG06"/>
</dbReference>
<keyword evidence="2" id="KW-1185">Reference proteome</keyword>
<name>A0ACC0A5B1_CATRO</name>
<sequence>MEQIANGVRAFHQRPMMVFGPPFSLRHSRSPTIRPPPISAEAIEKMESTGIELGNLCGDVIESIFSRIPLKTLVKLKLVCKTWGEFIHFFRLINPPPISSFGLILVPPNTPENQEFHGVFNSSHLEFVIKDDPQLQLIDSCNGLLLYSKTDGNFWSYYVSSPFLDQFIELPPAAHDVLKPAMVSLAFDGPGSSSSKNFIVISFFLKEFNASAGTMKFKIFSSETGQWREQETRVLNFNLRLKKGFESEQCFNPAVYWKSRLYWIWSFCMLLYDVKNNFFELIPLPLLTEYQEIISPSSSHMLSQLLWESDGLLHFSQALLQKIKIFTYNGDDQENQWQFYQVVNLENFPSGTLEFMTNNGRVLKFGTRSKIRPCAFNQDLQLLYLFAPPGRIFSYSFETQEFVQEWSFHEMGANPPSIRKVFPFLFKLVDLSLLSRKNMS</sequence>
<evidence type="ECO:0000313" key="1">
    <source>
        <dbReference type="EMBL" id="KAI5656067.1"/>
    </source>
</evidence>
<organism evidence="1 2">
    <name type="scientific">Catharanthus roseus</name>
    <name type="common">Madagascar periwinkle</name>
    <name type="synonym">Vinca rosea</name>
    <dbReference type="NCBI Taxonomy" id="4058"/>
    <lineage>
        <taxon>Eukaryota</taxon>
        <taxon>Viridiplantae</taxon>
        <taxon>Streptophyta</taxon>
        <taxon>Embryophyta</taxon>
        <taxon>Tracheophyta</taxon>
        <taxon>Spermatophyta</taxon>
        <taxon>Magnoliopsida</taxon>
        <taxon>eudicotyledons</taxon>
        <taxon>Gunneridae</taxon>
        <taxon>Pentapetalae</taxon>
        <taxon>asterids</taxon>
        <taxon>lamiids</taxon>
        <taxon>Gentianales</taxon>
        <taxon>Apocynaceae</taxon>
        <taxon>Rauvolfioideae</taxon>
        <taxon>Vinceae</taxon>
        <taxon>Catharanthinae</taxon>
        <taxon>Catharanthus</taxon>
    </lineage>
</organism>
<accession>A0ACC0A5B1</accession>
<evidence type="ECO:0000313" key="2">
    <source>
        <dbReference type="Proteomes" id="UP001060085"/>
    </source>
</evidence>
<comment type="caution">
    <text evidence="1">The sequence shown here is derived from an EMBL/GenBank/DDBJ whole genome shotgun (WGS) entry which is preliminary data.</text>
</comment>
<gene>
    <name evidence="1" type="ORF">M9H77_24860</name>
</gene>
<protein>
    <submittedName>
        <fullName evidence="1">Uncharacterized protein</fullName>
    </submittedName>
</protein>
<dbReference type="EMBL" id="CM044706">
    <property type="protein sequence ID" value="KAI5656067.1"/>
    <property type="molecule type" value="Genomic_DNA"/>
</dbReference>
<reference evidence="2" key="1">
    <citation type="journal article" date="2023" name="Nat. Plants">
        <title>Single-cell RNA sequencing provides a high-resolution roadmap for understanding the multicellular compartmentation of specialized metabolism.</title>
        <authorList>
            <person name="Sun S."/>
            <person name="Shen X."/>
            <person name="Li Y."/>
            <person name="Li Y."/>
            <person name="Wang S."/>
            <person name="Li R."/>
            <person name="Zhang H."/>
            <person name="Shen G."/>
            <person name="Guo B."/>
            <person name="Wei J."/>
            <person name="Xu J."/>
            <person name="St-Pierre B."/>
            <person name="Chen S."/>
            <person name="Sun C."/>
        </authorList>
    </citation>
    <scope>NUCLEOTIDE SEQUENCE [LARGE SCALE GENOMIC DNA]</scope>
</reference>